<comment type="caution">
    <text evidence="2">The sequence shown here is derived from an EMBL/GenBank/DDBJ whole genome shotgun (WGS) entry which is preliminary data.</text>
</comment>
<accession>X0YK29</accession>
<dbReference type="EMBL" id="BART01006015">
    <property type="protein sequence ID" value="GAG56454.1"/>
    <property type="molecule type" value="Genomic_DNA"/>
</dbReference>
<dbReference type="AlphaFoldDB" id="X0YK29"/>
<dbReference type="PANTHER" id="PTHR12956:SF17">
    <property type="entry name" value="OS01G0749100 PROTEIN"/>
    <property type="match status" value="1"/>
</dbReference>
<feature type="domain" description="TOD1/MUCI70 glycosyltransferase-like" evidence="1">
    <location>
        <begin position="5"/>
        <end position="115"/>
    </location>
</feature>
<sequence length="137" mass="16015">MHGANSQLAIDPWKLIQYLDTTDIAAFRHPHRNCVYEEAKACKMYHKGNPQTINDQMAYYTGQGYPTGNDLSACILLVRRRTPTLALFETRWFAEVSQWSHRDQLSFDYMRWVMDIPVTYLPGDPFLSPDIIRVHKH</sequence>
<dbReference type="Pfam" id="PF04765">
    <property type="entry name" value="TOD1_MUCI70"/>
    <property type="match status" value="1"/>
</dbReference>
<evidence type="ECO:0000259" key="1">
    <source>
        <dbReference type="Pfam" id="PF04765"/>
    </source>
</evidence>
<gene>
    <name evidence="2" type="ORF">S01H4_13673</name>
</gene>
<name>X0YK29_9ZZZZ</name>
<protein>
    <recommendedName>
        <fullName evidence="1">TOD1/MUCI70 glycosyltransferase-like domain-containing protein</fullName>
    </recommendedName>
</protein>
<evidence type="ECO:0000313" key="2">
    <source>
        <dbReference type="EMBL" id="GAG56454.1"/>
    </source>
</evidence>
<reference evidence="2" key="1">
    <citation type="journal article" date="2014" name="Front. Microbiol.">
        <title>High frequency of phylogenetically diverse reductive dehalogenase-homologous genes in deep subseafloor sedimentary metagenomes.</title>
        <authorList>
            <person name="Kawai M."/>
            <person name="Futagami T."/>
            <person name="Toyoda A."/>
            <person name="Takaki Y."/>
            <person name="Nishi S."/>
            <person name="Hori S."/>
            <person name="Arai W."/>
            <person name="Tsubouchi T."/>
            <person name="Morono Y."/>
            <person name="Uchiyama I."/>
            <person name="Ito T."/>
            <person name="Fujiyama A."/>
            <person name="Inagaki F."/>
            <person name="Takami H."/>
        </authorList>
    </citation>
    <scope>NUCLEOTIDE SEQUENCE</scope>
    <source>
        <strain evidence="2">Expedition CK06-06</strain>
    </source>
</reference>
<proteinExistence type="predicted"/>
<organism evidence="2">
    <name type="scientific">marine sediment metagenome</name>
    <dbReference type="NCBI Taxonomy" id="412755"/>
    <lineage>
        <taxon>unclassified sequences</taxon>
        <taxon>metagenomes</taxon>
        <taxon>ecological metagenomes</taxon>
    </lineage>
</organism>
<dbReference type="InterPro" id="IPR048354">
    <property type="entry name" value="TOD1_MUCI70_glycTrfase_dom"/>
</dbReference>
<dbReference type="InterPro" id="IPR006852">
    <property type="entry name" value="TOD1_MUCI70"/>
</dbReference>
<dbReference type="PANTHER" id="PTHR12956">
    <property type="entry name" value="ALKALINE CERAMIDASE-RELATED"/>
    <property type="match status" value="1"/>
</dbReference>